<dbReference type="CDD" id="cd06588">
    <property type="entry name" value="PhnB_like"/>
    <property type="match status" value="1"/>
</dbReference>
<evidence type="ECO:0000313" key="3">
    <source>
        <dbReference type="Proteomes" id="UP000326268"/>
    </source>
</evidence>
<dbReference type="InterPro" id="IPR029068">
    <property type="entry name" value="Glyas_Bleomycin-R_OHBP_Dase"/>
</dbReference>
<reference evidence="2 3" key="1">
    <citation type="submission" date="2019-04" db="EMBL/GenBank/DDBJ databases">
        <title>Friends and foes A comparative genomics studyof 23 Aspergillus species from section Flavi.</title>
        <authorList>
            <consortium name="DOE Joint Genome Institute"/>
            <person name="Kjaerbolling I."/>
            <person name="Vesth T."/>
            <person name="Frisvad J.C."/>
            <person name="Nybo J.L."/>
            <person name="Theobald S."/>
            <person name="Kildgaard S."/>
            <person name="Isbrandt T."/>
            <person name="Kuo A."/>
            <person name="Sato A."/>
            <person name="Lyhne E.K."/>
            <person name="Kogle M.E."/>
            <person name="Wiebenga A."/>
            <person name="Kun R.S."/>
            <person name="Lubbers R.J."/>
            <person name="Makela M.R."/>
            <person name="Barry K."/>
            <person name="Chovatia M."/>
            <person name="Clum A."/>
            <person name="Daum C."/>
            <person name="Haridas S."/>
            <person name="He G."/>
            <person name="LaButti K."/>
            <person name="Lipzen A."/>
            <person name="Mondo S."/>
            <person name="Riley R."/>
            <person name="Salamov A."/>
            <person name="Simmons B.A."/>
            <person name="Magnuson J.K."/>
            <person name="Henrissat B."/>
            <person name="Mortensen U.H."/>
            <person name="Larsen T.O."/>
            <person name="Devries R.P."/>
            <person name="Grigoriev I.V."/>
            <person name="Machida M."/>
            <person name="Baker S.E."/>
            <person name="Andersen M.R."/>
        </authorList>
    </citation>
    <scope>NUCLEOTIDE SEQUENCE [LARGE SCALE GENOMIC DNA]</scope>
    <source>
        <strain evidence="2 3">CBS 763.97</strain>
    </source>
</reference>
<dbReference type="RefSeq" id="XP_031933300.1">
    <property type="nucleotide sequence ID" value="XM_032064951.1"/>
</dbReference>
<accession>A0A5N7AMJ8</accession>
<keyword evidence="2" id="KW-0223">Dioxygenase</keyword>
<dbReference type="PANTHER" id="PTHR33990:SF4">
    <property type="entry name" value="PHNB-LIKE DOMAIN-CONTAINING PROTEIN"/>
    <property type="match status" value="1"/>
</dbReference>
<sequence length="157" mass="17197">MHDIHADSTRPYYSHSQTTMGSITTSVNPFLMFEGDAEAALNFYVQTIPGSTIISITRYGPGEAGTEGKVSMARANIGGSLEVMAIDSYVKHAFKFTPSLSLFVKFNDEHGENAIDRIVGALGEGGEVLMSLDNYGFSRQFAWVNDRFGVSWQLSLE</sequence>
<dbReference type="GO" id="GO:0051213">
    <property type="term" value="F:dioxygenase activity"/>
    <property type="evidence" value="ECO:0007669"/>
    <property type="project" value="UniProtKB-KW"/>
</dbReference>
<dbReference type="OrthoDB" id="10255422at2759"/>
<dbReference type="GeneID" id="43649397"/>
<evidence type="ECO:0000313" key="2">
    <source>
        <dbReference type="EMBL" id="KAE8370219.1"/>
    </source>
</evidence>
<dbReference type="AlphaFoldDB" id="A0A5N7AMJ8"/>
<dbReference type="PIRSF" id="PIRSF021700">
    <property type="entry name" value="3_dmu_93_MTrfase"/>
    <property type="match status" value="1"/>
</dbReference>
<keyword evidence="3" id="KW-1185">Reference proteome</keyword>
<feature type="domain" description="PhnB-like" evidence="1">
    <location>
        <begin position="27"/>
        <end position="154"/>
    </location>
</feature>
<dbReference type="Proteomes" id="UP000326268">
    <property type="component" value="Unassembled WGS sequence"/>
</dbReference>
<dbReference type="Gene3D" id="3.30.720.100">
    <property type="match status" value="1"/>
</dbReference>
<dbReference type="PANTHER" id="PTHR33990">
    <property type="entry name" value="PROTEIN YJDN-RELATED"/>
    <property type="match status" value="1"/>
</dbReference>
<keyword evidence="2" id="KW-0560">Oxidoreductase</keyword>
<organism evidence="2 3">
    <name type="scientific">Aspergillus caelatus</name>
    <dbReference type="NCBI Taxonomy" id="61420"/>
    <lineage>
        <taxon>Eukaryota</taxon>
        <taxon>Fungi</taxon>
        <taxon>Dikarya</taxon>
        <taxon>Ascomycota</taxon>
        <taxon>Pezizomycotina</taxon>
        <taxon>Eurotiomycetes</taxon>
        <taxon>Eurotiomycetidae</taxon>
        <taxon>Eurotiales</taxon>
        <taxon>Aspergillaceae</taxon>
        <taxon>Aspergillus</taxon>
        <taxon>Aspergillus subgen. Circumdati</taxon>
    </lineage>
</organism>
<dbReference type="SUPFAM" id="SSF54593">
    <property type="entry name" value="Glyoxalase/Bleomycin resistance protein/Dihydroxybiphenyl dioxygenase"/>
    <property type="match status" value="1"/>
</dbReference>
<protein>
    <submittedName>
        <fullName evidence="2">Glyoxalase/Bleomycin resistance protein/Dihydroxybiphenyl dioxygenase</fullName>
    </submittedName>
</protein>
<gene>
    <name evidence="2" type="ORF">BDV27DRAFT_119825</name>
</gene>
<dbReference type="Gene3D" id="3.30.720.110">
    <property type="match status" value="1"/>
</dbReference>
<evidence type="ECO:0000259" key="1">
    <source>
        <dbReference type="Pfam" id="PF06983"/>
    </source>
</evidence>
<dbReference type="InterPro" id="IPR028973">
    <property type="entry name" value="PhnB-like"/>
</dbReference>
<proteinExistence type="predicted"/>
<dbReference type="EMBL" id="ML737567">
    <property type="protein sequence ID" value="KAE8370219.1"/>
    <property type="molecule type" value="Genomic_DNA"/>
</dbReference>
<dbReference type="InterPro" id="IPR009725">
    <property type="entry name" value="3_dmu_93_MTrfase"/>
</dbReference>
<name>A0A5N7AMJ8_9EURO</name>
<dbReference type="Pfam" id="PF06983">
    <property type="entry name" value="3-dmu-9_3-mt"/>
    <property type="match status" value="1"/>
</dbReference>